<evidence type="ECO:0000259" key="13">
    <source>
        <dbReference type="PROSITE" id="PS50835"/>
    </source>
</evidence>
<dbReference type="Pfam" id="PF00090">
    <property type="entry name" value="TSP_1"/>
    <property type="match status" value="2"/>
</dbReference>
<keyword evidence="6" id="KW-1015">Disulfide bond</keyword>
<dbReference type="InterPro" id="IPR003599">
    <property type="entry name" value="Ig_sub"/>
</dbReference>
<feature type="domain" description="Ig-like" evidence="13">
    <location>
        <begin position="172"/>
        <end position="238"/>
    </location>
</feature>
<feature type="signal peptide" evidence="12">
    <location>
        <begin position="1"/>
        <end position="32"/>
    </location>
</feature>
<comment type="caution">
    <text evidence="14">The sequence shown here is derived from an EMBL/GenBank/DDBJ whole genome shotgun (WGS) entry which is preliminary data.</text>
</comment>
<keyword evidence="9" id="KW-0393">Immunoglobulin domain</keyword>
<dbReference type="InterPro" id="IPR036383">
    <property type="entry name" value="TSP1_rpt_sf"/>
</dbReference>
<keyword evidence="15" id="KW-1185">Reference proteome</keyword>
<dbReference type="Pfam" id="PF25609">
    <property type="entry name" value="Unc5_NetrinR_N"/>
    <property type="match status" value="1"/>
</dbReference>
<evidence type="ECO:0000256" key="11">
    <source>
        <dbReference type="SAM" id="Phobius"/>
    </source>
</evidence>
<evidence type="ECO:0000256" key="12">
    <source>
        <dbReference type="SAM" id="SignalP"/>
    </source>
</evidence>
<keyword evidence="11" id="KW-0812">Transmembrane</keyword>
<dbReference type="InterPro" id="IPR013783">
    <property type="entry name" value="Ig-like_fold"/>
</dbReference>
<dbReference type="InterPro" id="IPR057755">
    <property type="entry name" value="UNC5A-D-like_N"/>
</dbReference>
<evidence type="ECO:0000313" key="15">
    <source>
        <dbReference type="Proteomes" id="UP001217089"/>
    </source>
</evidence>
<dbReference type="Proteomes" id="UP001217089">
    <property type="component" value="Unassembled WGS sequence"/>
</dbReference>
<dbReference type="EMBL" id="JARBDR010000214">
    <property type="protein sequence ID" value="KAJ8318873.1"/>
    <property type="molecule type" value="Genomic_DNA"/>
</dbReference>
<evidence type="ECO:0000256" key="7">
    <source>
        <dbReference type="ARBA" id="ARBA00023170"/>
    </source>
</evidence>
<dbReference type="InterPro" id="IPR036179">
    <property type="entry name" value="Ig-like_dom_sf"/>
</dbReference>
<feature type="transmembrane region" description="Helical" evidence="11">
    <location>
        <begin position="417"/>
        <end position="441"/>
    </location>
</feature>
<organism evidence="14 15">
    <name type="scientific">Tegillarca granosa</name>
    <name type="common">Malaysian cockle</name>
    <name type="synonym">Anadara granosa</name>
    <dbReference type="NCBI Taxonomy" id="220873"/>
    <lineage>
        <taxon>Eukaryota</taxon>
        <taxon>Metazoa</taxon>
        <taxon>Spiralia</taxon>
        <taxon>Lophotrochozoa</taxon>
        <taxon>Mollusca</taxon>
        <taxon>Bivalvia</taxon>
        <taxon>Autobranchia</taxon>
        <taxon>Pteriomorphia</taxon>
        <taxon>Arcoida</taxon>
        <taxon>Arcoidea</taxon>
        <taxon>Arcidae</taxon>
        <taxon>Tegillarca</taxon>
    </lineage>
</organism>
<keyword evidence="11" id="KW-1133">Transmembrane helix</keyword>
<evidence type="ECO:0000313" key="14">
    <source>
        <dbReference type="EMBL" id="KAJ8318873.1"/>
    </source>
</evidence>
<dbReference type="PANTHER" id="PTHR22906">
    <property type="entry name" value="PROPERDIN"/>
    <property type="match status" value="1"/>
</dbReference>
<dbReference type="PROSITE" id="PS50092">
    <property type="entry name" value="TSP1"/>
    <property type="match status" value="2"/>
</dbReference>
<reference evidence="14 15" key="1">
    <citation type="submission" date="2022-12" db="EMBL/GenBank/DDBJ databases">
        <title>Chromosome-level genome of Tegillarca granosa.</title>
        <authorList>
            <person name="Kim J."/>
        </authorList>
    </citation>
    <scope>NUCLEOTIDE SEQUENCE [LARGE SCALE GENOMIC DNA]</scope>
    <source>
        <strain evidence="14">Teg-2019</strain>
        <tissue evidence="14">Adductor muscle</tissue>
    </source>
</reference>
<dbReference type="InterPro" id="IPR003598">
    <property type="entry name" value="Ig_sub2"/>
</dbReference>
<dbReference type="PRINTS" id="PR01705">
    <property type="entry name" value="TSP1REPEAT"/>
</dbReference>
<dbReference type="SMART" id="SM00209">
    <property type="entry name" value="TSP1"/>
    <property type="match status" value="2"/>
</dbReference>
<evidence type="ECO:0000256" key="2">
    <source>
        <dbReference type="ARBA" id="ARBA00009844"/>
    </source>
</evidence>
<feature type="compositionally biased region" description="Polar residues" evidence="10">
    <location>
        <begin position="363"/>
        <end position="385"/>
    </location>
</feature>
<evidence type="ECO:0000256" key="1">
    <source>
        <dbReference type="ARBA" id="ARBA00004479"/>
    </source>
</evidence>
<keyword evidence="5 11" id="KW-0472">Membrane</keyword>
<evidence type="ECO:0000256" key="4">
    <source>
        <dbReference type="ARBA" id="ARBA00022737"/>
    </source>
</evidence>
<evidence type="ECO:0000256" key="8">
    <source>
        <dbReference type="ARBA" id="ARBA00023180"/>
    </source>
</evidence>
<dbReference type="SMART" id="SM00408">
    <property type="entry name" value="IGc2"/>
    <property type="match status" value="1"/>
</dbReference>
<feature type="region of interest" description="Disordered" evidence="10">
    <location>
        <begin position="359"/>
        <end position="385"/>
    </location>
</feature>
<gene>
    <name evidence="14" type="ORF">KUTeg_003964</name>
</gene>
<accession>A0ABQ9FNL6</accession>
<feature type="chain" id="PRO_5046930660" description="Ig-like domain-containing protein" evidence="12">
    <location>
        <begin position="33"/>
        <end position="513"/>
    </location>
</feature>
<keyword evidence="12" id="KW-0732">Signal</keyword>
<keyword evidence="4" id="KW-0677">Repeat</keyword>
<dbReference type="SMART" id="SM00409">
    <property type="entry name" value="IG"/>
    <property type="match status" value="1"/>
</dbReference>
<dbReference type="PROSITE" id="PS50835">
    <property type="entry name" value="IG_LIKE"/>
    <property type="match status" value="1"/>
</dbReference>
<keyword evidence="7" id="KW-0675">Receptor</keyword>
<name>A0ABQ9FNL6_TEGGR</name>
<keyword evidence="8" id="KW-0325">Glycoprotein</keyword>
<keyword evidence="3" id="KW-0217">Developmental protein</keyword>
<dbReference type="Pfam" id="PF07679">
    <property type="entry name" value="I-set"/>
    <property type="match status" value="1"/>
</dbReference>
<comment type="similarity">
    <text evidence="2">Belongs to the unc-5 family.</text>
</comment>
<dbReference type="InterPro" id="IPR007110">
    <property type="entry name" value="Ig-like_dom"/>
</dbReference>
<dbReference type="SUPFAM" id="SSF48726">
    <property type="entry name" value="Immunoglobulin"/>
    <property type="match status" value="1"/>
</dbReference>
<proteinExistence type="inferred from homology"/>
<dbReference type="Gene3D" id="2.60.40.10">
    <property type="entry name" value="Immunoglobulins"/>
    <property type="match status" value="2"/>
</dbReference>
<dbReference type="InterPro" id="IPR013098">
    <property type="entry name" value="Ig_I-set"/>
</dbReference>
<dbReference type="SUPFAM" id="SSF82895">
    <property type="entry name" value="TSP-1 type 1 repeat"/>
    <property type="match status" value="2"/>
</dbReference>
<comment type="subcellular location">
    <subcellularLocation>
        <location evidence="1">Membrane</location>
        <topology evidence="1">Single-pass type I membrane protein</topology>
    </subcellularLocation>
</comment>
<evidence type="ECO:0000256" key="10">
    <source>
        <dbReference type="SAM" id="MobiDB-lite"/>
    </source>
</evidence>
<dbReference type="InterPro" id="IPR052065">
    <property type="entry name" value="Compl_asym_regulator"/>
</dbReference>
<dbReference type="Gene3D" id="2.20.100.10">
    <property type="entry name" value="Thrombospondin type-1 (TSP1) repeat"/>
    <property type="match status" value="2"/>
</dbReference>
<sequence length="513" mass="56626">MGFSVWKCGLAISWRLSLLAVILLISIPTSDCNEFIGNSNAFDKPFFTKEPEDYYYIVKNKPITVTCEAVRADEILIKCSDVYVTDITRTEVHVDRLTKVKTITASVDVTKDDLEEYFGSDTYWCECDAIANVHGSKSQLRTVSKRGLVQAAYLRRRFEREPISIRVAIDTSAVLPCLPPVGKPRPEVFWLKDGDEIDVRRNNYIVASEGDLMIGQVKLADMGNYTCGARNILTKRLSDFATLTVFVNGGWSTWSPWTECSTKCGKGTQRRSRTCSNPTPLNGGTVCNGEPVQKLSCNSICPVKGQWSPWSSWSTCNPDCIYHRRRSCDNPRPANGGGFCNGNDLDSSNCTGGMCRGSKRKTGSGNNKTPVPPTQSNFGSNSDTVSDFGKDRNHGFFPVNGPEKEATATAESGDENIAMYIGLCVAVVVFAMLIVVIVVVIRRWKKHQLLDANHAGLSDDEKKVNKNGTDMMSVQPDLTQTVVTVAHHSNSPSPTIDPPSAQQQSCQFHRKYL</sequence>
<protein>
    <recommendedName>
        <fullName evidence="13">Ig-like domain-containing protein</fullName>
    </recommendedName>
</protein>
<dbReference type="InterPro" id="IPR000884">
    <property type="entry name" value="TSP1_rpt"/>
</dbReference>
<evidence type="ECO:0000256" key="9">
    <source>
        <dbReference type="ARBA" id="ARBA00023319"/>
    </source>
</evidence>
<evidence type="ECO:0000256" key="3">
    <source>
        <dbReference type="ARBA" id="ARBA00022473"/>
    </source>
</evidence>
<evidence type="ECO:0000256" key="6">
    <source>
        <dbReference type="ARBA" id="ARBA00023157"/>
    </source>
</evidence>
<evidence type="ECO:0000256" key="5">
    <source>
        <dbReference type="ARBA" id="ARBA00023136"/>
    </source>
</evidence>